<feature type="compositionally biased region" description="Pro residues" evidence="3">
    <location>
        <begin position="307"/>
        <end position="316"/>
    </location>
</feature>
<dbReference type="InterPro" id="IPR032732">
    <property type="entry name" value="SPATA6_N"/>
</dbReference>
<comment type="similarity">
    <text evidence="1">Belongs to the SPATA6 family.</text>
</comment>
<dbReference type="PANTHER" id="PTHR16435">
    <property type="entry name" value="SPERMATOGENESIS-ASSOCIATED PROTEIN 6 SPATA6"/>
    <property type="match status" value="1"/>
</dbReference>
<evidence type="ECO:0000259" key="4">
    <source>
        <dbReference type="Pfam" id="PF14909"/>
    </source>
</evidence>
<dbReference type="AlphaFoldDB" id="A0A6F9DTL8"/>
<dbReference type="Pfam" id="PF14909">
    <property type="entry name" value="SPATA6"/>
    <property type="match status" value="1"/>
</dbReference>
<name>A0A6F9DTL8_9ASCI</name>
<feature type="domain" description="Spermatogenesis-associated protein 6 N-terminal" evidence="4">
    <location>
        <begin position="11"/>
        <end position="149"/>
    </location>
</feature>
<dbReference type="EMBL" id="LR790659">
    <property type="protein sequence ID" value="CAB3266521.1"/>
    <property type="molecule type" value="mRNA"/>
</dbReference>
<organism evidence="5">
    <name type="scientific">Phallusia mammillata</name>
    <dbReference type="NCBI Taxonomy" id="59560"/>
    <lineage>
        <taxon>Eukaryota</taxon>
        <taxon>Metazoa</taxon>
        <taxon>Chordata</taxon>
        <taxon>Tunicata</taxon>
        <taxon>Ascidiacea</taxon>
        <taxon>Phlebobranchia</taxon>
        <taxon>Ascidiidae</taxon>
        <taxon>Phallusia</taxon>
    </lineage>
</organism>
<feature type="compositionally biased region" description="Basic and acidic residues" evidence="3">
    <location>
        <begin position="283"/>
        <end position="300"/>
    </location>
</feature>
<gene>
    <name evidence="5" type="primary">Spata6</name>
</gene>
<dbReference type="PANTHER" id="PTHR16435:SF6">
    <property type="entry name" value="IP09370P"/>
    <property type="match status" value="1"/>
</dbReference>
<feature type="region of interest" description="Disordered" evidence="3">
    <location>
        <begin position="154"/>
        <end position="413"/>
    </location>
</feature>
<reference evidence="5" key="1">
    <citation type="submission" date="2020-04" db="EMBL/GenBank/DDBJ databases">
        <authorList>
            <person name="Neveu A P."/>
        </authorList>
    </citation>
    <scope>NUCLEOTIDE SEQUENCE</scope>
    <source>
        <tissue evidence="5">Whole embryo</tissue>
    </source>
</reference>
<feature type="compositionally biased region" description="Basic and acidic residues" evidence="3">
    <location>
        <begin position="345"/>
        <end position="354"/>
    </location>
</feature>
<proteinExistence type="evidence at transcript level"/>
<evidence type="ECO:0000256" key="2">
    <source>
        <dbReference type="ARBA" id="ARBA00022553"/>
    </source>
</evidence>
<sequence>MPRKKALKVIVDIHFHAITCPGVFLPEQQDVFLNVEALGQRKRSESTPPVFPFLFHEKLRFEKVFSHATDPVQVASALSGETVRIELVQLTYPGGELLATYEDNAREFLFPTPRISPTYPGVDREVLLQRSSAFPGIAPKLEFSSRTIIKEVTSISGSGHSRRKKERPQSSETDLYGHKKSSYPEFNHSPIEASTPHVQPQRTSMSSSTKKKSSKPSYTPSSRQRVGRSNRRSASLSRETAHKGYEQSTIASRARSPSPYTRRRMAQLSVQDPFDSTVKNKPFKTELEDRPEFVVRKAAEDTLSPNKAPPPLPHVSPSPDRRRRTPSPRNSSYSPGRRKPTPGKHLSDHVTRDIDSEDTADLIDSSLHQRPSRPTSAQSAPESISYRTPRRDLSFSKADDYDEPSNVRRSKLTPGSILFRTPLRERFGTDEPSPYEKIRDRVRDLLRSPRATQIVDDSISEANERYWARRSRTPSPRSPRSSVTVRLGADSYWNERASEYTGQSHRRVFEHSMDKMYDDIYHNIRSSDP</sequence>
<keyword evidence="2" id="KW-0597">Phosphoprotein</keyword>
<protein>
    <submittedName>
        <fullName evidence="5">Spermatogenesis-associated protein 6</fullName>
    </submittedName>
</protein>
<dbReference type="GO" id="GO:0120212">
    <property type="term" value="C:sperm head-tail coupling apparatus"/>
    <property type="evidence" value="ECO:0007669"/>
    <property type="project" value="InterPro"/>
</dbReference>
<accession>A0A6F9DTL8</accession>
<feature type="compositionally biased region" description="Polar residues" evidence="3">
    <location>
        <begin position="366"/>
        <end position="386"/>
    </location>
</feature>
<evidence type="ECO:0000256" key="1">
    <source>
        <dbReference type="ARBA" id="ARBA00006215"/>
    </source>
</evidence>
<dbReference type="GO" id="GO:0007283">
    <property type="term" value="P:spermatogenesis"/>
    <property type="evidence" value="ECO:0007669"/>
    <property type="project" value="InterPro"/>
</dbReference>
<dbReference type="GO" id="GO:0032027">
    <property type="term" value="F:myosin light chain binding"/>
    <property type="evidence" value="ECO:0007669"/>
    <property type="project" value="InterPro"/>
</dbReference>
<feature type="compositionally biased region" description="Basic and acidic residues" evidence="3">
    <location>
        <begin position="389"/>
        <end position="399"/>
    </location>
</feature>
<evidence type="ECO:0000313" key="5">
    <source>
        <dbReference type="EMBL" id="CAB3266521.1"/>
    </source>
</evidence>
<dbReference type="InterPro" id="IPR042769">
    <property type="entry name" value="SPATA6_fam"/>
</dbReference>
<evidence type="ECO:0000256" key="3">
    <source>
        <dbReference type="SAM" id="MobiDB-lite"/>
    </source>
</evidence>